<proteinExistence type="predicted"/>
<reference evidence="2" key="2">
    <citation type="submission" date="2023-05" db="EMBL/GenBank/DDBJ databases">
        <authorList>
            <consortium name="Lawrence Berkeley National Laboratory"/>
            <person name="Steindorff A."/>
            <person name="Hensen N."/>
            <person name="Bonometti L."/>
            <person name="Westerberg I."/>
            <person name="Brannstrom I.O."/>
            <person name="Guillou S."/>
            <person name="Cros-Aarteil S."/>
            <person name="Calhoun S."/>
            <person name="Haridas S."/>
            <person name="Kuo A."/>
            <person name="Mondo S."/>
            <person name="Pangilinan J."/>
            <person name="Riley R."/>
            <person name="Labutti K."/>
            <person name="Andreopoulos B."/>
            <person name="Lipzen A."/>
            <person name="Chen C."/>
            <person name="Yanf M."/>
            <person name="Daum C."/>
            <person name="Ng V."/>
            <person name="Clum A."/>
            <person name="Ohm R."/>
            <person name="Martin F."/>
            <person name="Silar P."/>
            <person name="Natvig D."/>
            <person name="Lalanne C."/>
            <person name="Gautier V."/>
            <person name="Ament-Velasquez S.L."/>
            <person name="Kruys A."/>
            <person name="Hutchinson M.I."/>
            <person name="Powell A.J."/>
            <person name="Barry K."/>
            <person name="Miller A.N."/>
            <person name="Grigoriev I.V."/>
            <person name="Debuchy R."/>
            <person name="Gladieux P."/>
            <person name="Thoren M.H."/>
            <person name="Johannesson H."/>
        </authorList>
    </citation>
    <scope>NUCLEOTIDE SEQUENCE</scope>
    <source>
        <strain evidence="2">CBS 315.58</strain>
    </source>
</reference>
<evidence type="ECO:0000313" key="3">
    <source>
        <dbReference type="Proteomes" id="UP001303160"/>
    </source>
</evidence>
<keyword evidence="3" id="KW-1185">Reference proteome</keyword>
<protein>
    <submittedName>
        <fullName evidence="2">Uncharacterized protein</fullName>
    </submittedName>
</protein>
<dbReference type="Proteomes" id="UP001303160">
    <property type="component" value="Unassembled WGS sequence"/>
</dbReference>
<sequence length="353" mass="38345">MPRPPKSQRVAAKRHATVEDAMDVDAYDTLASNTANTAGKPDVPIGLNRRSGIWKLSLLTPSSNDPSPATGPLANCCADEPAGPSISPDRGTLPSASSMGMSEVAQRNPAGATGDALMILSIASKSESRSPSRKMSDFQWATGFDVSKMLVTGLHPSCDERMANFAMAAAVKTMRDQEEMEETMDRINTRVLDHAVRLRSEKFDQQDLVVYKQMIADRLAKLEASPTGFSPKSGAMSTTSNVASVVPNQMADVQSRLSQLARIMNQLVAAGGQGPPVTPTATTVKLLHEMNRKDELDSIRKSIDEFEDGIRGLKIALMEMHDEQKALKEHLTLLCKGEINAEDMIRLLRNLKL</sequence>
<name>A0AAN7AXN4_9PEZI</name>
<gene>
    <name evidence="2" type="ORF">QBC40DRAFT_293834</name>
</gene>
<organism evidence="2 3">
    <name type="scientific">Triangularia verruculosa</name>
    <dbReference type="NCBI Taxonomy" id="2587418"/>
    <lineage>
        <taxon>Eukaryota</taxon>
        <taxon>Fungi</taxon>
        <taxon>Dikarya</taxon>
        <taxon>Ascomycota</taxon>
        <taxon>Pezizomycotina</taxon>
        <taxon>Sordariomycetes</taxon>
        <taxon>Sordariomycetidae</taxon>
        <taxon>Sordariales</taxon>
        <taxon>Podosporaceae</taxon>
        <taxon>Triangularia</taxon>
    </lineage>
</organism>
<dbReference type="EMBL" id="MU863889">
    <property type="protein sequence ID" value="KAK4203438.1"/>
    <property type="molecule type" value="Genomic_DNA"/>
</dbReference>
<reference evidence="2" key="1">
    <citation type="journal article" date="2023" name="Mol. Phylogenet. Evol.">
        <title>Genome-scale phylogeny and comparative genomics of the fungal order Sordariales.</title>
        <authorList>
            <person name="Hensen N."/>
            <person name="Bonometti L."/>
            <person name="Westerberg I."/>
            <person name="Brannstrom I.O."/>
            <person name="Guillou S."/>
            <person name="Cros-Aarteil S."/>
            <person name="Calhoun S."/>
            <person name="Haridas S."/>
            <person name="Kuo A."/>
            <person name="Mondo S."/>
            <person name="Pangilinan J."/>
            <person name="Riley R."/>
            <person name="LaButti K."/>
            <person name="Andreopoulos B."/>
            <person name="Lipzen A."/>
            <person name="Chen C."/>
            <person name="Yan M."/>
            <person name="Daum C."/>
            <person name="Ng V."/>
            <person name="Clum A."/>
            <person name="Steindorff A."/>
            <person name="Ohm R.A."/>
            <person name="Martin F."/>
            <person name="Silar P."/>
            <person name="Natvig D.O."/>
            <person name="Lalanne C."/>
            <person name="Gautier V."/>
            <person name="Ament-Velasquez S.L."/>
            <person name="Kruys A."/>
            <person name="Hutchinson M.I."/>
            <person name="Powell A.J."/>
            <person name="Barry K."/>
            <person name="Miller A.N."/>
            <person name="Grigoriev I.V."/>
            <person name="Debuchy R."/>
            <person name="Gladieux P."/>
            <person name="Hiltunen Thoren M."/>
            <person name="Johannesson H."/>
        </authorList>
    </citation>
    <scope>NUCLEOTIDE SEQUENCE</scope>
    <source>
        <strain evidence="2">CBS 315.58</strain>
    </source>
</reference>
<feature type="region of interest" description="Disordered" evidence="1">
    <location>
        <begin position="79"/>
        <end position="108"/>
    </location>
</feature>
<dbReference type="AlphaFoldDB" id="A0AAN7AXN4"/>
<evidence type="ECO:0000313" key="2">
    <source>
        <dbReference type="EMBL" id="KAK4203438.1"/>
    </source>
</evidence>
<accession>A0AAN7AXN4</accession>
<comment type="caution">
    <text evidence="2">The sequence shown here is derived from an EMBL/GenBank/DDBJ whole genome shotgun (WGS) entry which is preliminary data.</text>
</comment>
<evidence type="ECO:0000256" key="1">
    <source>
        <dbReference type="SAM" id="MobiDB-lite"/>
    </source>
</evidence>